<dbReference type="Gene3D" id="1.20.1050.10">
    <property type="match status" value="1"/>
</dbReference>
<evidence type="ECO:0000256" key="2">
    <source>
        <dbReference type="ARBA" id="ARBA00023002"/>
    </source>
</evidence>
<proteinExistence type="inferred from homology"/>
<gene>
    <name evidence="6" type="primary">LOC114251041</name>
</gene>
<evidence type="ECO:0000313" key="6">
    <source>
        <dbReference type="RefSeq" id="XP_028041015.1"/>
    </source>
</evidence>
<dbReference type="KEGG" id="bman:114251041"/>
<dbReference type="SFLD" id="SFLDG00358">
    <property type="entry name" value="Main_(cytGST)"/>
    <property type="match status" value="1"/>
</dbReference>
<dbReference type="InterPro" id="IPR010987">
    <property type="entry name" value="Glutathione-S-Trfase_C-like"/>
</dbReference>
<dbReference type="PROSITE" id="PS50405">
    <property type="entry name" value="GST_CTER"/>
    <property type="match status" value="1"/>
</dbReference>
<dbReference type="GO" id="GO:0006749">
    <property type="term" value="P:glutathione metabolic process"/>
    <property type="evidence" value="ECO:0007669"/>
    <property type="project" value="TreeGrafter"/>
</dbReference>
<dbReference type="Pfam" id="PF13410">
    <property type="entry name" value="GST_C_2"/>
    <property type="match status" value="1"/>
</dbReference>
<feature type="domain" description="GST N-terminal" evidence="3">
    <location>
        <begin position="24"/>
        <end position="103"/>
    </location>
</feature>
<dbReference type="InterPro" id="IPR050983">
    <property type="entry name" value="GST_Omega/HSP26"/>
</dbReference>
<evidence type="ECO:0000259" key="3">
    <source>
        <dbReference type="PROSITE" id="PS50404"/>
    </source>
</evidence>
<feature type="domain" description="GST C-terminal" evidence="4">
    <location>
        <begin position="108"/>
        <end position="229"/>
    </location>
</feature>
<keyword evidence="2" id="KW-0560">Oxidoreductase</keyword>
<dbReference type="SUPFAM" id="SSF47616">
    <property type="entry name" value="GST C-terminal domain-like"/>
    <property type="match status" value="1"/>
</dbReference>
<dbReference type="Proteomes" id="UP000504629">
    <property type="component" value="Unplaced"/>
</dbReference>
<name>A0A6J2KG66_BOMMA</name>
<dbReference type="InterPro" id="IPR036282">
    <property type="entry name" value="Glutathione-S-Trfase_C_sf"/>
</dbReference>
<dbReference type="InterPro" id="IPR040079">
    <property type="entry name" value="Glutathione_S-Trfase"/>
</dbReference>
<dbReference type="GO" id="GO:0005737">
    <property type="term" value="C:cytoplasm"/>
    <property type="evidence" value="ECO:0007669"/>
    <property type="project" value="InterPro"/>
</dbReference>
<keyword evidence="5" id="KW-1185">Reference proteome</keyword>
<dbReference type="GeneID" id="114251041"/>
<dbReference type="SUPFAM" id="SSF52833">
    <property type="entry name" value="Thioredoxin-like"/>
    <property type="match status" value="1"/>
</dbReference>
<sequence length="247" mass="28704">MVSPKINFNTKHLGKGDPLPPWSGKLRVYNMRLCPFAQRTILTLNAKQIDYEVINIDLVNKPEWLPTKSIFGKVPTIEVEDGVCICESLIIAEYLEEVYPEIPLISKDPIKKAYEKIIIEASEPIFVMYFKVMRTPDTINDETLMSYHKALTFFEGQLRNRGTRFLGGEKPGFADYMIWPWFERIQSMNDEKLKIKSAKFDLLVAYIENMYKDPAVSQYLLPKDVMDKFHAEYKTGKFEVQSIEDLL</sequence>
<accession>A0A6J2KG66</accession>
<evidence type="ECO:0000256" key="1">
    <source>
        <dbReference type="ARBA" id="ARBA00011067"/>
    </source>
</evidence>
<organism evidence="5 6">
    <name type="scientific">Bombyx mandarina</name>
    <name type="common">Wild silk moth</name>
    <name type="synonym">Wild silkworm</name>
    <dbReference type="NCBI Taxonomy" id="7092"/>
    <lineage>
        <taxon>Eukaryota</taxon>
        <taxon>Metazoa</taxon>
        <taxon>Ecdysozoa</taxon>
        <taxon>Arthropoda</taxon>
        <taxon>Hexapoda</taxon>
        <taxon>Insecta</taxon>
        <taxon>Pterygota</taxon>
        <taxon>Neoptera</taxon>
        <taxon>Endopterygota</taxon>
        <taxon>Lepidoptera</taxon>
        <taxon>Glossata</taxon>
        <taxon>Ditrysia</taxon>
        <taxon>Bombycoidea</taxon>
        <taxon>Bombycidae</taxon>
        <taxon>Bombycinae</taxon>
        <taxon>Bombyx</taxon>
    </lineage>
</organism>
<dbReference type="FunFam" id="1.20.1050.10:FF:000009">
    <property type="entry name" value="Glutathione S-transferase omega-1"/>
    <property type="match status" value="1"/>
</dbReference>
<dbReference type="Gene3D" id="3.40.30.10">
    <property type="entry name" value="Glutaredoxin"/>
    <property type="match status" value="1"/>
</dbReference>
<dbReference type="PROSITE" id="PS50404">
    <property type="entry name" value="GST_NTER"/>
    <property type="match status" value="1"/>
</dbReference>
<dbReference type="OrthoDB" id="4951845at2759"/>
<dbReference type="GO" id="GO:0004364">
    <property type="term" value="F:glutathione transferase activity"/>
    <property type="evidence" value="ECO:0007669"/>
    <property type="project" value="InterPro"/>
</dbReference>
<dbReference type="InterPro" id="IPR005442">
    <property type="entry name" value="GST_omega"/>
</dbReference>
<dbReference type="FunFam" id="3.40.30.10:FF:000123">
    <property type="entry name" value="Glutathione transferase o1"/>
    <property type="match status" value="1"/>
</dbReference>
<dbReference type="AlphaFoldDB" id="A0A6J2KG66"/>
<dbReference type="GO" id="GO:0045174">
    <property type="term" value="F:glutathione dehydrogenase (ascorbate) activity"/>
    <property type="evidence" value="ECO:0007669"/>
    <property type="project" value="UniProtKB-ARBA"/>
</dbReference>
<evidence type="ECO:0000313" key="5">
    <source>
        <dbReference type="Proteomes" id="UP000504629"/>
    </source>
</evidence>
<dbReference type="InterPro" id="IPR036249">
    <property type="entry name" value="Thioredoxin-like_sf"/>
</dbReference>
<dbReference type="CTD" id="100141441"/>
<comment type="similarity">
    <text evidence="1">Belongs to the GST superfamily. Omega family.</text>
</comment>
<evidence type="ECO:0000259" key="4">
    <source>
        <dbReference type="PROSITE" id="PS50405"/>
    </source>
</evidence>
<dbReference type="Pfam" id="PF13417">
    <property type="entry name" value="GST_N_3"/>
    <property type="match status" value="1"/>
</dbReference>
<dbReference type="SFLD" id="SFLDS00019">
    <property type="entry name" value="Glutathione_Transferase_(cytos"/>
    <property type="match status" value="1"/>
</dbReference>
<dbReference type="PANTHER" id="PTHR43968:SF6">
    <property type="entry name" value="GLUTATHIONE S-TRANSFERASE OMEGA"/>
    <property type="match status" value="1"/>
</dbReference>
<reference evidence="6" key="1">
    <citation type="submission" date="2025-08" db="UniProtKB">
        <authorList>
            <consortium name="RefSeq"/>
        </authorList>
    </citation>
    <scope>IDENTIFICATION</scope>
    <source>
        <tissue evidence="6">Silk gland</tissue>
    </source>
</reference>
<protein>
    <submittedName>
        <fullName evidence="6">Pyrimidodiazepine synthase-like</fullName>
    </submittedName>
</protein>
<dbReference type="InterPro" id="IPR004045">
    <property type="entry name" value="Glutathione_S-Trfase_N"/>
</dbReference>
<dbReference type="RefSeq" id="XP_028041015.1">
    <property type="nucleotide sequence ID" value="XM_028185214.1"/>
</dbReference>
<dbReference type="PANTHER" id="PTHR43968">
    <property type="match status" value="1"/>
</dbReference>
<dbReference type="PRINTS" id="PR01625">
    <property type="entry name" value="GSTRNSFRASEO"/>
</dbReference>